<dbReference type="PANTHER" id="PTHR33803:SF3">
    <property type="entry name" value="BLL1974 PROTEIN"/>
    <property type="match status" value="1"/>
</dbReference>
<proteinExistence type="predicted"/>
<reference evidence="2 3" key="1">
    <citation type="submission" date="2024-09" db="EMBL/GenBank/DDBJ databases">
        <title>Novel species of the genus Pelomonas and Roseateles isolated from streams.</title>
        <authorList>
            <person name="Lu H."/>
        </authorList>
    </citation>
    <scope>NUCLEOTIDE SEQUENCE [LARGE SCALE GENOMIC DNA]</scope>
    <source>
        <strain evidence="2 3">DC23W</strain>
    </source>
</reference>
<dbReference type="Proteomes" id="UP001606300">
    <property type="component" value="Unassembled WGS sequence"/>
</dbReference>
<dbReference type="PANTHER" id="PTHR33803">
    <property type="entry name" value="IS1478 TRANSPOSASE"/>
    <property type="match status" value="1"/>
</dbReference>
<dbReference type="EMBL" id="JBIGHY010000021">
    <property type="protein sequence ID" value="MFG6417304.1"/>
    <property type="molecule type" value="Genomic_DNA"/>
</dbReference>
<sequence length="112" mass="13071">MFGPTLVEAAGGVSRAGRPRLPIRVMVSLLYLKHAFNERDESVVERWSENVVWQLFSGMEYYQSKLPVGVRQIHLDELAWNNRDGTYRRSYSPDPIACHGCCRRLPRRTRHR</sequence>
<organism evidence="2 3">
    <name type="scientific">Pelomonas dachongensis</name>
    <dbReference type="NCBI Taxonomy" id="3299029"/>
    <lineage>
        <taxon>Bacteria</taxon>
        <taxon>Pseudomonadati</taxon>
        <taxon>Pseudomonadota</taxon>
        <taxon>Betaproteobacteria</taxon>
        <taxon>Burkholderiales</taxon>
        <taxon>Sphaerotilaceae</taxon>
        <taxon>Roseateles</taxon>
    </lineage>
</organism>
<evidence type="ECO:0000313" key="2">
    <source>
        <dbReference type="EMBL" id="MFG6417304.1"/>
    </source>
</evidence>
<name>A0ABW7EVA9_9BURK</name>
<evidence type="ECO:0000259" key="1">
    <source>
        <dbReference type="Pfam" id="PF05598"/>
    </source>
</evidence>
<protein>
    <submittedName>
        <fullName evidence="2">Transposase</fullName>
    </submittedName>
</protein>
<evidence type="ECO:0000313" key="3">
    <source>
        <dbReference type="Proteomes" id="UP001606300"/>
    </source>
</evidence>
<comment type="caution">
    <text evidence="2">The sequence shown here is derived from an EMBL/GenBank/DDBJ whole genome shotgun (WGS) entry which is preliminary data.</text>
</comment>
<feature type="domain" description="Transposase InsH N-terminal" evidence="1">
    <location>
        <begin position="14"/>
        <end position="65"/>
    </location>
</feature>
<keyword evidence="3" id="KW-1185">Reference proteome</keyword>
<dbReference type="InterPro" id="IPR008490">
    <property type="entry name" value="Transposase_InsH_N"/>
</dbReference>
<gene>
    <name evidence="2" type="ORF">ACG02S_25755</name>
</gene>
<accession>A0ABW7EVA9</accession>
<dbReference type="Pfam" id="PF05598">
    <property type="entry name" value="DUF772"/>
    <property type="match status" value="1"/>
</dbReference>
<dbReference type="RefSeq" id="WP_394473362.1">
    <property type="nucleotide sequence ID" value="NZ_JBIGHY010000021.1"/>
</dbReference>